<dbReference type="InterPro" id="IPR004332">
    <property type="entry name" value="Transposase_MuDR"/>
</dbReference>
<reference evidence="3 4" key="1">
    <citation type="journal article" date="2017" name="Nat. Commun.">
        <title>Genome assembly with in vitro proximity ligation data and whole-genome triplication in lettuce.</title>
        <authorList>
            <person name="Reyes-Chin-Wo S."/>
            <person name="Wang Z."/>
            <person name="Yang X."/>
            <person name="Kozik A."/>
            <person name="Arikit S."/>
            <person name="Song C."/>
            <person name="Xia L."/>
            <person name="Froenicke L."/>
            <person name="Lavelle D.O."/>
            <person name="Truco M.J."/>
            <person name="Xia R."/>
            <person name="Zhu S."/>
            <person name="Xu C."/>
            <person name="Xu H."/>
            <person name="Xu X."/>
            <person name="Cox K."/>
            <person name="Korf I."/>
            <person name="Meyers B.C."/>
            <person name="Michelmore R.W."/>
        </authorList>
    </citation>
    <scope>NUCLEOTIDE SEQUENCE [LARGE SCALE GENOMIC DNA]</scope>
    <source>
        <strain evidence="4">cv. Salinas</strain>
        <tissue evidence="3">Seedlings</tissue>
    </source>
</reference>
<dbReference type="Pfam" id="PF03108">
    <property type="entry name" value="DBD_Tnp_Mut"/>
    <property type="match status" value="1"/>
</dbReference>
<name>A0A9R1XU45_LACSA</name>
<sequence length="111" mass="12822">MENSEARVCDPFSVYQKFTSSEELKDAIRQHVVETRRQLDFIKNDKNIVRAICKGTIPDLGQLDPCGPSQSNKESEENKCPWVLYASKWEPDVEGRSRPTKKSIDVYKQEM</sequence>
<proteinExistence type="predicted"/>
<organism evidence="3 4">
    <name type="scientific">Lactuca sativa</name>
    <name type="common">Garden lettuce</name>
    <dbReference type="NCBI Taxonomy" id="4236"/>
    <lineage>
        <taxon>Eukaryota</taxon>
        <taxon>Viridiplantae</taxon>
        <taxon>Streptophyta</taxon>
        <taxon>Embryophyta</taxon>
        <taxon>Tracheophyta</taxon>
        <taxon>Spermatophyta</taxon>
        <taxon>Magnoliopsida</taxon>
        <taxon>eudicotyledons</taxon>
        <taxon>Gunneridae</taxon>
        <taxon>Pentapetalae</taxon>
        <taxon>asterids</taxon>
        <taxon>campanulids</taxon>
        <taxon>Asterales</taxon>
        <taxon>Asteraceae</taxon>
        <taxon>Cichorioideae</taxon>
        <taxon>Cichorieae</taxon>
        <taxon>Lactucinae</taxon>
        <taxon>Lactuca</taxon>
    </lineage>
</organism>
<dbReference type="EMBL" id="NBSK02000003">
    <property type="protein sequence ID" value="KAJ0219362.1"/>
    <property type="molecule type" value="Genomic_DNA"/>
</dbReference>
<evidence type="ECO:0000256" key="1">
    <source>
        <dbReference type="SAM" id="MobiDB-lite"/>
    </source>
</evidence>
<keyword evidence="4" id="KW-1185">Reference proteome</keyword>
<dbReference type="Proteomes" id="UP000235145">
    <property type="component" value="Unassembled WGS sequence"/>
</dbReference>
<evidence type="ECO:0000313" key="3">
    <source>
        <dbReference type="EMBL" id="KAJ0219362.1"/>
    </source>
</evidence>
<protein>
    <recommendedName>
        <fullName evidence="2">Transposase MuDR plant domain-containing protein</fullName>
    </recommendedName>
</protein>
<accession>A0A9R1XU45</accession>
<gene>
    <name evidence="3" type="ORF">LSAT_V11C300103100</name>
</gene>
<feature type="domain" description="Transposase MuDR plant" evidence="2">
    <location>
        <begin position="14"/>
        <end position="55"/>
    </location>
</feature>
<evidence type="ECO:0000259" key="2">
    <source>
        <dbReference type="Pfam" id="PF03108"/>
    </source>
</evidence>
<comment type="caution">
    <text evidence="3">The sequence shown here is derived from an EMBL/GenBank/DDBJ whole genome shotgun (WGS) entry which is preliminary data.</text>
</comment>
<evidence type="ECO:0000313" key="4">
    <source>
        <dbReference type="Proteomes" id="UP000235145"/>
    </source>
</evidence>
<dbReference type="AlphaFoldDB" id="A0A9R1XU45"/>
<feature type="region of interest" description="Disordered" evidence="1">
    <location>
        <begin position="92"/>
        <end position="111"/>
    </location>
</feature>